<evidence type="ECO:0000256" key="2">
    <source>
        <dbReference type="SAM" id="Phobius"/>
    </source>
</evidence>
<keyword evidence="2" id="KW-0812">Transmembrane</keyword>
<feature type="region of interest" description="Disordered" evidence="1">
    <location>
        <begin position="60"/>
        <end position="88"/>
    </location>
</feature>
<comment type="caution">
    <text evidence="3">The sequence shown here is derived from an EMBL/GenBank/DDBJ whole genome shotgun (WGS) entry which is preliminary data.</text>
</comment>
<feature type="compositionally biased region" description="Low complexity" evidence="1">
    <location>
        <begin position="60"/>
        <end position="71"/>
    </location>
</feature>
<sequence length="88" mass="8617">MADRRGKRRSAIAVALTLGVSVGVPLAVTTLGAVGAALFVAAKYTTADLNPTTHAAGVAAVEASASPETPAGPGVDVARSTENPSTES</sequence>
<dbReference type="RefSeq" id="WP_344877080.1">
    <property type="nucleotide sequence ID" value="NZ_BAABAL010000016.1"/>
</dbReference>
<name>A0ABP7SN62_9PSEU</name>
<evidence type="ECO:0000256" key="1">
    <source>
        <dbReference type="SAM" id="MobiDB-lite"/>
    </source>
</evidence>
<feature type="transmembrane region" description="Helical" evidence="2">
    <location>
        <begin position="12"/>
        <end position="42"/>
    </location>
</feature>
<proteinExistence type="predicted"/>
<protein>
    <submittedName>
        <fullName evidence="3">Uncharacterized protein</fullName>
    </submittedName>
</protein>
<keyword evidence="4" id="KW-1185">Reference proteome</keyword>
<dbReference type="Proteomes" id="UP001501747">
    <property type="component" value="Unassembled WGS sequence"/>
</dbReference>
<keyword evidence="2" id="KW-1133">Transmembrane helix</keyword>
<dbReference type="EMBL" id="BAABAL010000016">
    <property type="protein sequence ID" value="GAA4013816.1"/>
    <property type="molecule type" value="Genomic_DNA"/>
</dbReference>
<reference evidence="4" key="1">
    <citation type="journal article" date="2019" name="Int. J. Syst. Evol. Microbiol.">
        <title>The Global Catalogue of Microorganisms (GCM) 10K type strain sequencing project: providing services to taxonomists for standard genome sequencing and annotation.</title>
        <authorList>
            <consortium name="The Broad Institute Genomics Platform"/>
            <consortium name="The Broad Institute Genome Sequencing Center for Infectious Disease"/>
            <person name="Wu L."/>
            <person name="Ma J."/>
        </authorList>
    </citation>
    <scope>NUCLEOTIDE SEQUENCE [LARGE SCALE GENOMIC DNA]</scope>
    <source>
        <strain evidence="4">JCM 17342</strain>
    </source>
</reference>
<accession>A0ABP7SN62</accession>
<organism evidence="3 4">
    <name type="scientific">Allokutzneria multivorans</name>
    <dbReference type="NCBI Taxonomy" id="1142134"/>
    <lineage>
        <taxon>Bacteria</taxon>
        <taxon>Bacillati</taxon>
        <taxon>Actinomycetota</taxon>
        <taxon>Actinomycetes</taxon>
        <taxon>Pseudonocardiales</taxon>
        <taxon>Pseudonocardiaceae</taxon>
        <taxon>Allokutzneria</taxon>
    </lineage>
</organism>
<evidence type="ECO:0000313" key="4">
    <source>
        <dbReference type="Proteomes" id="UP001501747"/>
    </source>
</evidence>
<evidence type="ECO:0000313" key="3">
    <source>
        <dbReference type="EMBL" id="GAA4013816.1"/>
    </source>
</evidence>
<gene>
    <name evidence="3" type="ORF">GCM10022247_40770</name>
</gene>
<keyword evidence="2" id="KW-0472">Membrane</keyword>